<name>T1CYV6_9ZZZZ</name>
<accession>T1CYV6</accession>
<dbReference type="Pfam" id="PF00202">
    <property type="entry name" value="Aminotran_3"/>
    <property type="match status" value="1"/>
</dbReference>
<comment type="cofactor">
    <cofactor evidence="1">
        <name>pyridoxal 5'-phosphate</name>
        <dbReference type="ChEBI" id="CHEBI:597326"/>
    </cofactor>
</comment>
<dbReference type="PANTHER" id="PTHR11986">
    <property type="entry name" value="AMINOTRANSFERASE CLASS III"/>
    <property type="match status" value="1"/>
</dbReference>
<dbReference type="InterPro" id="IPR015424">
    <property type="entry name" value="PyrdxlP-dep_Trfase"/>
</dbReference>
<dbReference type="InterPro" id="IPR015422">
    <property type="entry name" value="PyrdxlP-dep_Trfase_small"/>
</dbReference>
<keyword evidence="4" id="KW-0808">Transferase</keyword>
<dbReference type="PROSITE" id="PS00600">
    <property type="entry name" value="AA_TRANSFER_CLASS_3"/>
    <property type="match status" value="1"/>
</dbReference>
<protein>
    <submittedName>
        <fullName evidence="4">Diaminobutyrate--2-oxoglutarate aminotransferase</fullName>
    </submittedName>
</protein>
<reference evidence="4" key="2">
    <citation type="journal article" date="2014" name="ISME J.">
        <title>Microbial stratification in low pH oxic and suboxic macroscopic growths along an acid mine drainage.</title>
        <authorList>
            <person name="Mendez-Garcia C."/>
            <person name="Mesa V."/>
            <person name="Sprenger R.R."/>
            <person name="Richter M."/>
            <person name="Diez M.S."/>
            <person name="Solano J."/>
            <person name="Bargiela R."/>
            <person name="Golyshina O.V."/>
            <person name="Manteca A."/>
            <person name="Ramos J.L."/>
            <person name="Gallego J.R."/>
            <person name="Llorente I."/>
            <person name="Martins Dos Santos V.A."/>
            <person name="Jensen O.N."/>
            <person name="Pelaez A.I."/>
            <person name="Sanchez J."/>
            <person name="Ferrer M."/>
        </authorList>
    </citation>
    <scope>NUCLEOTIDE SEQUENCE</scope>
</reference>
<keyword evidence="3" id="KW-0663">Pyridoxal phosphate</keyword>
<dbReference type="GO" id="GO:0030170">
    <property type="term" value="F:pyridoxal phosphate binding"/>
    <property type="evidence" value="ECO:0007669"/>
    <property type="project" value="InterPro"/>
</dbReference>
<dbReference type="InterPro" id="IPR050103">
    <property type="entry name" value="Class-III_PLP-dep_AT"/>
</dbReference>
<dbReference type="Gene3D" id="3.40.640.10">
    <property type="entry name" value="Type I PLP-dependent aspartate aminotransferase-like (Major domain)"/>
    <property type="match status" value="1"/>
</dbReference>
<dbReference type="SUPFAM" id="SSF53383">
    <property type="entry name" value="PLP-dependent transferases"/>
    <property type="match status" value="1"/>
</dbReference>
<evidence type="ECO:0000256" key="3">
    <source>
        <dbReference type="ARBA" id="ARBA00022898"/>
    </source>
</evidence>
<comment type="similarity">
    <text evidence="2">Belongs to the class-III pyridoxal-phosphate-dependent aminotransferase family.</text>
</comment>
<sequence>MREFARLFETEYHGVWDPKAGECEYAALYLEPLQGTGGYVLPPRNYFAGIKKVLEQHGMLMVVDEIQMGFYRTGKLWGIEHFGVKPDVIVFGKALTNGLNPLSGLWAREELINPKQFPPGSTHSTFNANPLGTAVGLETMRMLAETDYEAMVSASGAHFLAGLRDLQQRHPEIGDVDGLGLALRAEICEADGFTPSKKLVDRMVDIGLAGDLDHNGKKIGLVLDIGGYYKNVITFAPSLHISSEEIDLAMSLLDQLLTRAKRSL</sequence>
<keyword evidence="4" id="KW-0032">Aminotransferase</keyword>
<dbReference type="AlphaFoldDB" id="T1CYV6"/>
<dbReference type="InterPro" id="IPR005814">
    <property type="entry name" value="Aminotrans_3"/>
</dbReference>
<proteinExistence type="inferred from homology"/>
<dbReference type="InterPro" id="IPR015421">
    <property type="entry name" value="PyrdxlP-dep_Trfase_major"/>
</dbReference>
<dbReference type="PANTHER" id="PTHR11986:SF58">
    <property type="entry name" value="LEUCINE_METHIONINE RACEMASE"/>
    <property type="match status" value="1"/>
</dbReference>
<dbReference type="GO" id="GO:0042802">
    <property type="term" value="F:identical protein binding"/>
    <property type="evidence" value="ECO:0007669"/>
    <property type="project" value="TreeGrafter"/>
</dbReference>
<dbReference type="GO" id="GO:0008483">
    <property type="term" value="F:transaminase activity"/>
    <property type="evidence" value="ECO:0007669"/>
    <property type="project" value="UniProtKB-KW"/>
</dbReference>
<gene>
    <name evidence="4" type="ORF">B1B_02178</name>
</gene>
<reference evidence="4" key="1">
    <citation type="submission" date="2013-08" db="EMBL/GenBank/DDBJ databases">
        <authorList>
            <person name="Mendez C."/>
            <person name="Richter M."/>
            <person name="Ferrer M."/>
            <person name="Sanchez J."/>
        </authorList>
    </citation>
    <scope>NUCLEOTIDE SEQUENCE</scope>
</reference>
<evidence type="ECO:0000313" key="4">
    <source>
        <dbReference type="EMBL" id="EQD75330.1"/>
    </source>
</evidence>
<dbReference type="InterPro" id="IPR049704">
    <property type="entry name" value="Aminotrans_3_PPA_site"/>
</dbReference>
<evidence type="ECO:0000256" key="1">
    <source>
        <dbReference type="ARBA" id="ARBA00001933"/>
    </source>
</evidence>
<comment type="caution">
    <text evidence="4">The sequence shown here is derived from an EMBL/GenBank/DDBJ whole genome shotgun (WGS) entry which is preliminary data.</text>
</comment>
<organism evidence="4">
    <name type="scientific">mine drainage metagenome</name>
    <dbReference type="NCBI Taxonomy" id="410659"/>
    <lineage>
        <taxon>unclassified sequences</taxon>
        <taxon>metagenomes</taxon>
        <taxon>ecological metagenomes</taxon>
    </lineage>
</organism>
<dbReference type="Gene3D" id="3.90.1150.10">
    <property type="entry name" value="Aspartate Aminotransferase, domain 1"/>
    <property type="match status" value="1"/>
</dbReference>
<evidence type="ECO:0000256" key="2">
    <source>
        <dbReference type="ARBA" id="ARBA00008954"/>
    </source>
</evidence>
<dbReference type="EMBL" id="AUZY01001285">
    <property type="protein sequence ID" value="EQD75330.1"/>
    <property type="molecule type" value="Genomic_DNA"/>
</dbReference>